<proteinExistence type="inferred from homology"/>
<comment type="caution">
    <text evidence="2">The sequence shown here is derived from an EMBL/GenBank/DDBJ whole genome shotgun (WGS) entry which is preliminary data.</text>
</comment>
<dbReference type="AlphaFoldDB" id="A0A2P2E5K0"/>
<reference evidence="2 3" key="1">
    <citation type="submission" date="2018-02" db="EMBL/GenBank/DDBJ databases">
        <title>Novel Leptospira species isolated from soil and water in Japan.</title>
        <authorList>
            <person name="Nakao R."/>
            <person name="Masuzawa T."/>
        </authorList>
    </citation>
    <scope>NUCLEOTIDE SEQUENCE [LARGE SCALE GENOMIC DNA]</scope>
    <source>
        <strain evidence="2 3">YH101</strain>
    </source>
</reference>
<protein>
    <submittedName>
        <fullName evidence="2">Toxin-antitoxin system, antitoxin component, PHD family</fullName>
    </submittedName>
</protein>
<accession>A0A2P2E5K0</accession>
<sequence>MTSCQLNGLVKIMKSFAVGELKAHFSEVLEFVKKGEKVGILFGKNKKTIAMIVPVNDKNTTKRKIGILDGKAKISFQKDFSISEEDFLNL</sequence>
<dbReference type="EMBL" id="BFBB01000018">
    <property type="protein sequence ID" value="GBF52151.1"/>
    <property type="molecule type" value="Genomic_DNA"/>
</dbReference>
<dbReference type="Proteomes" id="UP000245133">
    <property type="component" value="Unassembled WGS sequence"/>
</dbReference>
<organism evidence="2 3">
    <name type="scientific">Leptospira ryugenii</name>
    <dbReference type="NCBI Taxonomy" id="1917863"/>
    <lineage>
        <taxon>Bacteria</taxon>
        <taxon>Pseudomonadati</taxon>
        <taxon>Spirochaetota</taxon>
        <taxon>Spirochaetia</taxon>
        <taxon>Leptospirales</taxon>
        <taxon>Leptospiraceae</taxon>
        <taxon>Leptospira</taxon>
    </lineage>
</organism>
<evidence type="ECO:0000313" key="3">
    <source>
        <dbReference type="Proteomes" id="UP000245133"/>
    </source>
</evidence>
<dbReference type="SUPFAM" id="SSF143120">
    <property type="entry name" value="YefM-like"/>
    <property type="match status" value="1"/>
</dbReference>
<dbReference type="InterPro" id="IPR036165">
    <property type="entry name" value="YefM-like_sf"/>
</dbReference>
<evidence type="ECO:0000256" key="1">
    <source>
        <dbReference type="ARBA" id="ARBA00009981"/>
    </source>
</evidence>
<evidence type="ECO:0000313" key="2">
    <source>
        <dbReference type="EMBL" id="GBF52151.1"/>
    </source>
</evidence>
<keyword evidence="3" id="KW-1185">Reference proteome</keyword>
<comment type="similarity">
    <text evidence="1">Belongs to the phD/YefM antitoxin family.</text>
</comment>
<gene>
    <name evidence="2" type="ORF">LPTSP4_36890</name>
</gene>
<name>A0A2P2E5K0_9LEPT</name>